<sequence>MIAKKVPLLPAKTLSQSVLVSYYSTSSPSQFQTFQSRRQQQEEDSRSVRVSVWWDFENCNLPAGVNVFRVAQTITAAVRANGMKGPVHITAYGDVFQLSRANQEALSSTGINMAHVPNGGKNSADRSLLVGLMDWVSQNPPPAHLFLISSDRDFASCLHRLRMNNYNILLAAKEGAPSVLCSAASIMWHWNDLLNGENLAGKYFNQPPDGPYGSWYGHYKLPLEDPFSVPEPTPAPVPVPAPAPAPLPLPPKVEEPVDSIRPIPKAVMKQIRQILCSHPQGITITDLRAELLNSNLAIDKEFYGHKKFSRFLLAMPQVLKLQSKGDGRFLVRAVPGRAHDPSGPLVNTATDILNNVNRVPASSSKMDTDCAAEKNLSPLASSEPNVRAVEVDVDGKVFNFPGSEKVLEKANGQETDKQLSAAKNEEPDVGFFRTLRKIWYGSSEKNTDDSLGKITTDKLGRDGVDEKNLELPSRKLEASTESPESESDSKLAVSSENLSRSTGLFSRIKNWWKSRGNHVESVHDQPSKVLDRINVDMKDHEFFSKDTFWRVMESFLQTQKGSLAITESRTREEMARNLLKEGPLLWKSLKEPDLLLLVDILISQKKWVAECPSESSRFKVILCRDNAARTSSQGSDGLRSLIQKERQQNVSHTGVSPPIAYTKSSERSRSEILMDCRNLVQELAKKYPNGYNMGSFRKMFLERYGYHLDIQKLGYQKLAALLEIMPGVKVESTFIYPSTKTLKSNSDCELSKKENESDSVWDELGPPDVNSSSQRDPDYEPYLSEDDSDDVASDSEPETLATASTCQPEERRTKSNEDNSSLLDILDTWSGSKNEEIEGNCKKEESERNGEQNAAVGLQQLTGSSGQGGKSAEATAAQMGCSGETVQKSVKTYSFVEDSVSPRDQQHKVIDGILSRLKKTSDSRVPS</sequence>
<dbReference type="EMBL" id="CAMGYJ010000010">
    <property type="protein sequence ID" value="CAI0555083.1"/>
    <property type="molecule type" value="Genomic_DNA"/>
</dbReference>
<dbReference type="GO" id="GO:0010468">
    <property type="term" value="P:regulation of gene expression"/>
    <property type="evidence" value="ECO:0007669"/>
    <property type="project" value="InterPro"/>
</dbReference>
<feature type="region of interest" description="Disordered" evidence="1">
    <location>
        <begin position="743"/>
        <end position="884"/>
    </location>
</feature>
<comment type="caution">
    <text evidence="3">The sequence shown here is derived from an EMBL/GenBank/DDBJ whole genome shotgun (WGS) entry which is preliminary data.</text>
</comment>
<dbReference type="Pfam" id="PF01936">
    <property type="entry name" value="NYN"/>
    <property type="match status" value="1"/>
</dbReference>
<dbReference type="PANTHER" id="PTHR14379">
    <property type="entry name" value="LIMKAIN B LKAP"/>
    <property type="match status" value="1"/>
</dbReference>
<dbReference type="Gene3D" id="3.40.50.1010">
    <property type="entry name" value="5'-nuclease"/>
    <property type="match status" value="1"/>
</dbReference>
<protein>
    <recommendedName>
        <fullName evidence="2">HTH OST-type domain-containing protein</fullName>
    </recommendedName>
</protein>
<feature type="compositionally biased region" description="Basic and acidic residues" evidence="1">
    <location>
        <begin position="833"/>
        <end position="850"/>
    </location>
</feature>
<dbReference type="CDD" id="cd10910">
    <property type="entry name" value="PIN_limkain_b1_N_like"/>
    <property type="match status" value="1"/>
</dbReference>
<keyword evidence="4" id="KW-1185">Reference proteome</keyword>
<evidence type="ECO:0000313" key="4">
    <source>
        <dbReference type="Proteomes" id="UP001154282"/>
    </source>
</evidence>
<name>A0AAV0RBZ2_9ROSI</name>
<evidence type="ECO:0000259" key="2">
    <source>
        <dbReference type="PROSITE" id="PS51644"/>
    </source>
</evidence>
<organism evidence="3 4">
    <name type="scientific">Linum tenue</name>
    <dbReference type="NCBI Taxonomy" id="586396"/>
    <lineage>
        <taxon>Eukaryota</taxon>
        <taxon>Viridiplantae</taxon>
        <taxon>Streptophyta</taxon>
        <taxon>Embryophyta</taxon>
        <taxon>Tracheophyta</taxon>
        <taxon>Spermatophyta</taxon>
        <taxon>Magnoliopsida</taxon>
        <taxon>eudicotyledons</taxon>
        <taxon>Gunneridae</taxon>
        <taxon>Pentapetalae</taxon>
        <taxon>rosids</taxon>
        <taxon>fabids</taxon>
        <taxon>Malpighiales</taxon>
        <taxon>Linaceae</taxon>
        <taxon>Linum</taxon>
    </lineage>
</organism>
<feature type="domain" description="HTH OST-type" evidence="2">
    <location>
        <begin position="672"/>
        <end position="746"/>
    </location>
</feature>
<dbReference type="InterPro" id="IPR025605">
    <property type="entry name" value="OST-HTH/LOTUS_dom"/>
</dbReference>
<proteinExistence type="predicted"/>
<feature type="compositionally biased region" description="Acidic residues" evidence="1">
    <location>
        <begin position="783"/>
        <end position="797"/>
    </location>
</feature>
<dbReference type="InterPro" id="IPR021139">
    <property type="entry name" value="NYN"/>
</dbReference>
<accession>A0AAV0RBZ2</accession>
<dbReference type="AlphaFoldDB" id="A0AAV0RBZ2"/>
<dbReference type="GO" id="GO:0005777">
    <property type="term" value="C:peroxisome"/>
    <property type="evidence" value="ECO:0007669"/>
    <property type="project" value="InterPro"/>
</dbReference>
<dbReference type="CDD" id="cd08824">
    <property type="entry name" value="LOTUS"/>
    <property type="match status" value="2"/>
</dbReference>
<evidence type="ECO:0000256" key="1">
    <source>
        <dbReference type="SAM" id="MobiDB-lite"/>
    </source>
</evidence>
<dbReference type="InterPro" id="IPR041966">
    <property type="entry name" value="LOTUS-like"/>
</dbReference>
<dbReference type="InterPro" id="IPR024768">
    <property type="entry name" value="Marf1"/>
</dbReference>
<dbReference type="PANTHER" id="PTHR14379:SF6">
    <property type="entry name" value="EMB|CAB71880.1"/>
    <property type="match status" value="1"/>
</dbReference>
<dbReference type="Gene3D" id="3.30.420.610">
    <property type="entry name" value="LOTUS domain-like"/>
    <property type="match status" value="2"/>
</dbReference>
<feature type="compositionally biased region" description="Basic and acidic residues" evidence="1">
    <location>
        <begin position="445"/>
        <end position="478"/>
    </location>
</feature>
<evidence type="ECO:0000313" key="3">
    <source>
        <dbReference type="EMBL" id="CAI0555083.1"/>
    </source>
</evidence>
<dbReference type="GO" id="GO:0004540">
    <property type="term" value="F:RNA nuclease activity"/>
    <property type="evidence" value="ECO:0007669"/>
    <property type="project" value="InterPro"/>
</dbReference>
<dbReference type="PROSITE" id="PS51644">
    <property type="entry name" value="HTH_OST"/>
    <property type="match status" value="2"/>
</dbReference>
<feature type="domain" description="HTH OST-type" evidence="2">
    <location>
        <begin position="263"/>
        <end position="335"/>
    </location>
</feature>
<dbReference type="Pfam" id="PF12872">
    <property type="entry name" value="OST-HTH"/>
    <property type="match status" value="2"/>
</dbReference>
<feature type="region of interest" description="Disordered" evidence="1">
    <location>
        <begin position="445"/>
        <end position="494"/>
    </location>
</feature>
<gene>
    <name evidence="3" type="ORF">LITE_LOCUS47447</name>
</gene>
<dbReference type="Proteomes" id="UP001154282">
    <property type="component" value="Unassembled WGS sequence"/>
</dbReference>
<feature type="compositionally biased region" description="Basic and acidic residues" evidence="1">
    <location>
        <begin position="808"/>
        <end position="817"/>
    </location>
</feature>
<reference evidence="3" key="1">
    <citation type="submission" date="2022-08" db="EMBL/GenBank/DDBJ databases">
        <authorList>
            <person name="Gutierrez-Valencia J."/>
        </authorList>
    </citation>
    <scope>NUCLEOTIDE SEQUENCE</scope>
</reference>